<dbReference type="InterPro" id="IPR029044">
    <property type="entry name" value="Nucleotide-diphossugar_trans"/>
</dbReference>
<protein>
    <submittedName>
        <fullName evidence="1">Glycosyltransferase</fullName>
        <ecNumber evidence="1">2.4.-.-</ecNumber>
    </submittedName>
</protein>
<dbReference type="Gene3D" id="3.90.550.10">
    <property type="entry name" value="Spore Coat Polysaccharide Biosynthesis Protein SpsA, Chain A"/>
    <property type="match status" value="1"/>
</dbReference>
<sequence>MKNRIIIGSPIHQYPSILNEFLFSLTELNTENCVVHYIFFDDNEDLVSKNILNQFCSNRTDVTILQDQKSPPESYYKDENTHYWPTNQVWKVAAMKDKIIDYAKENQYDYLFLIDSDLVLHPDTLQQLIKSKKDIISNIFWTKWAANSRELPQVWMMDTYTFYKKDEKTILTGEEEIAKTEGFLNMLRQPGVYNVGGLGACTLISQKAMKSGVCFKEIPNISFWGEDRHFCIRAMAMGLELYVDTHYPAYHIYRQSDLIGLKNYKEDNGLTVRKE</sequence>
<name>A0ABT7R297_9BACI</name>
<evidence type="ECO:0000313" key="2">
    <source>
        <dbReference type="Proteomes" id="UP001224139"/>
    </source>
</evidence>
<keyword evidence="1" id="KW-0328">Glycosyltransferase</keyword>
<accession>A0ABT7R297</accession>
<organism evidence="1 2">
    <name type="scientific">Bacillus hominis</name>
    <dbReference type="NCBI Taxonomy" id="2817478"/>
    <lineage>
        <taxon>Bacteria</taxon>
        <taxon>Bacillati</taxon>
        <taxon>Bacillota</taxon>
        <taxon>Bacilli</taxon>
        <taxon>Bacillales</taxon>
        <taxon>Bacillaceae</taxon>
        <taxon>Bacillus</taxon>
        <taxon>Bacillus cereus group</taxon>
    </lineage>
</organism>
<dbReference type="RefSeq" id="WP_289357992.1">
    <property type="nucleotide sequence ID" value="NZ_JAUCFG010000002.1"/>
</dbReference>
<keyword evidence="2" id="KW-1185">Reference proteome</keyword>
<dbReference type="SUPFAM" id="SSF53448">
    <property type="entry name" value="Nucleotide-diphospho-sugar transferases"/>
    <property type="match status" value="1"/>
</dbReference>
<dbReference type="EMBL" id="JAUCFG010000002">
    <property type="protein sequence ID" value="MDM5437047.1"/>
    <property type="molecule type" value="Genomic_DNA"/>
</dbReference>
<dbReference type="Proteomes" id="UP001224139">
    <property type="component" value="Unassembled WGS sequence"/>
</dbReference>
<evidence type="ECO:0000313" key="1">
    <source>
        <dbReference type="EMBL" id="MDM5437047.1"/>
    </source>
</evidence>
<comment type="caution">
    <text evidence="1">The sequence shown here is derived from an EMBL/GenBank/DDBJ whole genome shotgun (WGS) entry which is preliminary data.</text>
</comment>
<proteinExistence type="predicted"/>
<gene>
    <name evidence="1" type="ORF">QUG02_02470</name>
</gene>
<dbReference type="GO" id="GO:0016757">
    <property type="term" value="F:glycosyltransferase activity"/>
    <property type="evidence" value="ECO:0007669"/>
    <property type="project" value="UniProtKB-KW"/>
</dbReference>
<keyword evidence="1" id="KW-0808">Transferase</keyword>
<dbReference type="EC" id="2.4.-.-" evidence="1"/>
<reference evidence="1 2" key="1">
    <citation type="submission" date="2023-06" db="EMBL/GenBank/DDBJ databases">
        <title>Comparative genomics of Bacillaceae isolates and their secondary metabolite potential.</title>
        <authorList>
            <person name="Song L."/>
            <person name="Nielsen L.J."/>
            <person name="Mohite O."/>
            <person name="Xu X."/>
            <person name="Weber T."/>
            <person name="Kovacs A.T."/>
        </authorList>
    </citation>
    <scope>NUCLEOTIDE SEQUENCE [LARGE SCALE GENOMIC DNA]</scope>
    <source>
        <strain evidence="1 2">DX2.1</strain>
    </source>
</reference>